<evidence type="ECO:0000313" key="1">
    <source>
        <dbReference type="EMBL" id="AEQ22943.1"/>
    </source>
</evidence>
<dbReference type="HOGENOM" id="CLU_3283352_0_0_9"/>
<protein>
    <submittedName>
        <fullName evidence="1">Uncharacterized protein</fullName>
    </submittedName>
</protein>
<name>G4Q3E7_ACIIR</name>
<dbReference type="InParanoid" id="G4Q3E7"/>
<dbReference type="Proteomes" id="UP000007093">
    <property type="component" value="Chromosome"/>
</dbReference>
<proteinExistence type="predicted"/>
<dbReference type="KEGG" id="ain:Acin_1730"/>
<keyword evidence="2" id="KW-1185">Reference proteome</keyword>
<sequence>MPLCGKCVVEATFLIDEKHFKGVFKAKDQTATVRCILHRA</sequence>
<dbReference type="PATRIC" id="fig|568816.4.peg.1678"/>
<dbReference type="AlphaFoldDB" id="G4Q3E7"/>
<organism evidence="1 2">
    <name type="scientific">Acidaminococcus intestini (strain RyC-MR95)</name>
    <dbReference type="NCBI Taxonomy" id="568816"/>
    <lineage>
        <taxon>Bacteria</taxon>
        <taxon>Bacillati</taxon>
        <taxon>Bacillota</taxon>
        <taxon>Negativicutes</taxon>
        <taxon>Acidaminococcales</taxon>
        <taxon>Acidaminococcaceae</taxon>
        <taxon>Acidaminococcus</taxon>
    </lineage>
</organism>
<evidence type="ECO:0000313" key="2">
    <source>
        <dbReference type="Proteomes" id="UP000007093"/>
    </source>
</evidence>
<accession>G4Q3E7</accession>
<dbReference type="EMBL" id="CP003058">
    <property type="protein sequence ID" value="AEQ22943.1"/>
    <property type="molecule type" value="Genomic_DNA"/>
</dbReference>
<reference evidence="1 2" key="1">
    <citation type="journal article" date="2011" name="J. Bacteriol.">
        <title>Complete genome sequence of Acidaminococcus intestini RYC-MR95, a Gram-negative bacterium from the phylum Firmicutes.</title>
        <authorList>
            <person name="D'Auria G."/>
            <person name="Galan J.C."/>
            <person name="Rodriguez-Alcayna M."/>
            <person name="Moya A."/>
            <person name="Baquero F."/>
            <person name="Latorre A."/>
        </authorList>
    </citation>
    <scope>NUCLEOTIDE SEQUENCE [LARGE SCALE GENOMIC DNA]</scope>
    <source>
        <strain evidence="1 2">RyC-MR95</strain>
    </source>
</reference>
<gene>
    <name evidence="1" type="ordered locus">Acin_1730</name>
</gene>